<dbReference type="Pfam" id="PF00644">
    <property type="entry name" value="PARP"/>
    <property type="match status" value="1"/>
</dbReference>
<dbReference type="InterPro" id="IPR001357">
    <property type="entry name" value="BRCT_dom"/>
</dbReference>
<dbReference type="InterPro" id="IPR050800">
    <property type="entry name" value="ARTD/PARP"/>
</dbReference>
<dbReference type="CDD" id="cd01437">
    <property type="entry name" value="parp_like"/>
    <property type="match status" value="1"/>
</dbReference>
<evidence type="ECO:0000256" key="10">
    <source>
        <dbReference type="ARBA" id="ARBA00023027"/>
    </source>
</evidence>
<dbReference type="SUPFAM" id="SSF47587">
    <property type="entry name" value="Domain of poly(ADP-ribose) polymerase"/>
    <property type="match status" value="1"/>
</dbReference>
<dbReference type="SUPFAM" id="SSF142921">
    <property type="entry name" value="WGR domain-like"/>
    <property type="match status" value="1"/>
</dbReference>
<dbReference type="GO" id="GO:1990404">
    <property type="term" value="F:NAD+-protein mono-ADP-ribosyltransferase activity"/>
    <property type="evidence" value="ECO:0007669"/>
    <property type="project" value="TreeGrafter"/>
</dbReference>
<dbReference type="EC" id="2.4.2.-" evidence="15"/>
<keyword evidence="3 15" id="KW-0808">Transferase</keyword>
<dbReference type="PROSITE" id="PS51060">
    <property type="entry name" value="PARP_ALPHA_HD"/>
    <property type="match status" value="1"/>
</dbReference>
<proteinExistence type="inferred from homology"/>
<dbReference type="OrthoDB" id="2017365at2759"/>
<dbReference type="InterPro" id="IPR012317">
    <property type="entry name" value="Poly(ADP-ribose)pol_cat_dom"/>
</dbReference>
<feature type="compositionally biased region" description="Low complexity" evidence="16">
    <location>
        <begin position="177"/>
        <end position="187"/>
    </location>
</feature>
<evidence type="ECO:0000313" key="21">
    <source>
        <dbReference type="EMBL" id="KIV91258.1"/>
    </source>
</evidence>
<dbReference type="GO" id="GO:0003677">
    <property type="term" value="F:DNA binding"/>
    <property type="evidence" value="ECO:0007669"/>
    <property type="project" value="UniProtKB-KW"/>
</dbReference>
<keyword evidence="7" id="KW-0013">ADP-ribosylation</keyword>
<dbReference type="Pfam" id="PF02877">
    <property type="entry name" value="PARP_reg"/>
    <property type="match status" value="1"/>
</dbReference>
<feature type="compositionally biased region" description="Low complexity" evidence="16">
    <location>
        <begin position="120"/>
        <end position="134"/>
    </location>
</feature>
<dbReference type="InterPro" id="IPR008893">
    <property type="entry name" value="WGR_domain"/>
</dbReference>
<dbReference type="PANTHER" id="PTHR10459:SF60">
    <property type="entry name" value="POLY [ADP-RIBOSE] POLYMERASE 2"/>
    <property type="match status" value="1"/>
</dbReference>
<dbReference type="InterPro" id="IPR036420">
    <property type="entry name" value="BRCT_dom_sf"/>
</dbReference>
<dbReference type="Gene3D" id="3.90.228.10">
    <property type="match status" value="1"/>
</dbReference>
<evidence type="ECO:0000256" key="8">
    <source>
        <dbReference type="ARBA" id="ARBA00022771"/>
    </source>
</evidence>
<evidence type="ECO:0000256" key="4">
    <source>
        <dbReference type="ARBA" id="ARBA00022695"/>
    </source>
</evidence>
<accession>A0A0D1ZWR6</accession>
<keyword evidence="6" id="KW-0677">Repeat</keyword>
<comment type="similarity">
    <text evidence="13">Belongs to the ARTD/PARP family.</text>
</comment>
<dbReference type="PROSITE" id="PS50172">
    <property type="entry name" value="BRCT"/>
    <property type="match status" value="1"/>
</dbReference>
<organism evidence="21 22">
    <name type="scientific">Exophiala mesophila</name>
    <name type="common">Black yeast-like fungus</name>
    <dbReference type="NCBI Taxonomy" id="212818"/>
    <lineage>
        <taxon>Eukaryota</taxon>
        <taxon>Fungi</taxon>
        <taxon>Dikarya</taxon>
        <taxon>Ascomycota</taxon>
        <taxon>Pezizomycotina</taxon>
        <taxon>Eurotiomycetes</taxon>
        <taxon>Chaetothyriomycetidae</taxon>
        <taxon>Chaetothyriales</taxon>
        <taxon>Herpotrichiellaceae</taxon>
        <taxon>Exophiala</taxon>
    </lineage>
</organism>
<evidence type="ECO:0000256" key="14">
    <source>
        <dbReference type="ARBA" id="ARBA00033987"/>
    </source>
</evidence>
<evidence type="ECO:0000256" key="11">
    <source>
        <dbReference type="ARBA" id="ARBA00023125"/>
    </source>
</evidence>
<feature type="domain" description="PARP alpha-helical" evidence="19">
    <location>
        <begin position="328"/>
        <end position="453"/>
    </location>
</feature>
<dbReference type="AlphaFoldDB" id="A0A0D1ZWR6"/>
<dbReference type="RefSeq" id="XP_016222832.1">
    <property type="nucleotide sequence ID" value="XM_016370539.1"/>
</dbReference>
<dbReference type="GO" id="GO:0016779">
    <property type="term" value="F:nucleotidyltransferase activity"/>
    <property type="evidence" value="ECO:0007669"/>
    <property type="project" value="UniProtKB-KW"/>
</dbReference>
<feature type="domain" description="PARP catalytic" evidence="18">
    <location>
        <begin position="466"/>
        <end position="702"/>
    </location>
</feature>
<keyword evidence="22" id="KW-1185">Reference proteome</keyword>
<evidence type="ECO:0000259" key="19">
    <source>
        <dbReference type="PROSITE" id="PS51060"/>
    </source>
</evidence>
<evidence type="ECO:0000256" key="15">
    <source>
        <dbReference type="RuleBase" id="RU362114"/>
    </source>
</evidence>
<feature type="region of interest" description="Disordered" evidence="16">
    <location>
        <begin position="298"/>
        <end position="330"/>
    </location>
</feature>
<feature type="domain" description="BRCT" evidence="17">
    <location>
        <begin position="10"/>
        <end position="111"/>
    </location>
</feature>
<dbReference type="Pfam" id="PF00533">
    <property type="entry name" value="BRCT"/>
    <property type="match status" value="1"/>
</dbReference>
<keyword evidence="10 15" id="KW-0520">NAD</keyword>
<evidence type="ECO:0000256" key="2">
    <source>
        <dbReference type="ARBA" id="ARBA00022676"/>
    </source>
</evidence>
<keyword evidence="4" id="KW-0548">Nucleotidyltransferase</keyword>
<dbReference type="OMA" id="QGENDRF"/>
<dbReference type="CDD" id="cd00027">
    <property type="entry name" value="BRCT"/>
    <property type="match status" value="1"/>
</dbReference>
<dbReference type="VEuPathDB" id="FungiDB:PV10_05818"/>
<protein>
    <recommendedName>
        <fullName evidence="15">Poly [ADP-ribose] polymerase</fullName>
        <shortName evidence="15">PARP</shortName>
        <ecNumber evidence="15">2.4.2.-</ecNumber>
    </recommendedName>
</protein>
<evidence type="ECO:0000256" key="6">
    <source>
        <dbReference type="ARBA" id="ARBA00022737"/>
    </source>
</evidence>
<dbReference type="InterPro" id="IPR004102">
    <property type="entry name" value="Poly(ADP-ribose)pol_reg_dom"/>
</dbReference>
<dbReference type="SUPFAM" id="SSF52113">
    <property type="entry name" value="BRCT domain"/>
    <property type="match status" value="1"/>
</dbReference>
<dbReference type="GO" id="GO:0070212">
    <property type="term" value="P:protein poly-ADP-ribosylation"/>
    <property type="evidence" value="ECO:0007669"/>
    <property type="project" value="TreeGrafter"/>
</dbReference>
<dbReference type="STRING" id="212818.A0A0D1ZWR6"/>
<dbReference type="EMBL" id="KN847523">
    <property type="protein sequence ID" value="KIV91258.1"/>
    <property type="molecule type" value="Genomic_DNA"/>
</dbReference>
<dbReference type="Gene3D" id="1.20.142.10">
    <property type="entry name" value="Poly(ADP-ribose) polymerase, regulatory domain"/>
    <property type="match status" value="1"/>
</dbReference>
<dbReference type="InterPro" id="IPR036930">
    <property type="entry name" value="WGR_dom_sf"/>
</dbReference>
<sequence>MPRVKQPAKARSRTLDSVAVTFASFSPSHHPNFDGKTLAQLKADITSCGGSYVTKLDTATHLIVSESQYVKRISKVKEALEDHSSVTIVSYDWLADSLASNTPVSAANYLLEQSNTAANGANGTNGHAASPASDVKQDSSKASKASKRKHEADDGDDDKKKRNKPSANKSKSTVKAPPVTVVPVDDQVPDSAEYTVYVDDTGLPWDATLNQSNAGKNNNKFYRLQVLAHKSGSYHCWTRWGRVGERGQNKVAKSLAVDPIIAEFKKKFKDKNGNAWENRDGPVKNGKYVLIEINYNESDDDEPSTRKQSSKTKKEESEEEEEEGPPVESKLAVPVQKLMELIFNTDLFNATMNSLDYDATRMPLGKLSKKTLLKGYEVLKELAALIGDSASASLTATNYAAAVEQRSNLYFSLVPHVVGRNALPILRDMRLIKKEIELLETLTDMQLANEIMKAAKGAKVNRDPVHILDRQFHGLGLKAMTPLSPSSKEFKEIETYLSKSSGHTHSITYEVEDIFRIERTGEDDRFQNSEYAKLGAKSDRRLLWHGSRCTNFGGILSQGLRIAPPEAPVSGYMFGKGVYLADMSTKSAGYCASYVSGGTGLLLLCEAELGKPPLKLTNADYDAGKRAKENNLISTLGVGATAPQAWKDAGCIHKDLKGVQMPDVTKKPPGATNEANAYLMYNEYIVYDVAQIKLRYLLRVKM</sequence>
<feature type="domain" description="WGR" evidence="20">
    <location>
        <begin position="193"/>
        <end position="288"/>
    </location>
</feature>
<keyword evidence="8" id="KW-0863">Zinc-finger</keyword>
<dbReference type="PANTHER" id="PTHR10459">
    <property type="entry name" value="DNA LIGASE"/>
    <property type="match status" value="1"/>
</dbReference>
<comment type="catalytic activity">
    <reaction evidence="14">
        <text>NAD(+) + (ADP-D-ribosyl)n-acceptor = nicotinamide + (ADP-D-ribosyl)n+1-acceptor + H(+).</text>
        <dbReference type="EC" id="2.4.2.30"/>
    </reaction>
</comment>
<dbReference type="Pfam" id="PF05406">
    <property type="entry name" value="WGR"/>
    <property type="match status" value="1"/>
</dbReference>
<keyword evidence="12" id="KW-0539">Nucleus</keyword>
<evidence type="ECO:0000256" key="16">
    <source>
        <dbReference type="SAM" id="MobiDB-lite"/>
    </source>
</evidence>
<dbReference type="Proteomes" id="UP000054302">
    <property type="component" value="Unassembled WGS sequence"/>
</dbReference>
<keyword evidence="11" id="KW-0238">DNA-binding</keyword>
<evidence type="ECO:0000256" key="9">
    <source>
        <dbReference type="ARBA" id="ARBA00022833"/>
    </source>
</evidence>
<evidence type="ECO:0000313" key="22">
    <source>
        <dbReference type="Proteomes" id="UP000054302"/>
    </source>
</evidence>
<dbReference type="Gene3D" id="3.40.50.10190">
    <property type="entry name" value="BRCT domain"/>
    <property type="match status" value="1"/>
</dbReference>
<evidence type="ECO:0000256" key="1">
    <source>
        <dbReference type="ARBA" id="ARBA00004123"/>
    </source>
</evidence>
<dbReference type="FunFam" id="1.20.142.10:FF:000002">
    <property type="entry name" value="Poly [ADP-ribose] polymerase"/>
    <property type="match status" value="1"/>
</dbReference>
<dbReference type="GO" id="GO:0006302">
    <property type="term" value="P:double-strand break repair"/>
    <property type="evidence" value="ECO:0007669"/>
    <property type="project" value="TreeGrafter"/>
</dbReference>
<keyword evidence="9" id="KW-0862">Zinc</keyword>
<evidence type="ECO:0000259" key="20">
    <source>
        <dbReference type="PROSITE" id="PS51977"/>
    </source>
</evidence>
<reference evidence="21 22" key="1">
    <citation type="submission" date="2015-01" db="EMBL/GenBank/DDBJ databases">
        <title>The Genome Sequence of Exophiala mesophila CBS40295.</title>
        <authorList>
            <consortium name="The Broad Institute Genomics Platform"/>
            <person name="Cuomo C."/>
            <person name="de Hoog S."/>
            <person name="Gorbushina A."/>
            <person name="Stielow B."/>
            <person name="Teixiera M."/>
            <person name="Abouelleil A."/>
            <person name="Chapman S.B."/>
            <person name="Priest M."/>
            <person name="Young S.K."/>
            <person name="Wortman J."/>
            <person name="Nusbaum C."/>
            <person name="Birren B."/>
        </authorList>
    </citation>
    <scope>NUCLEOTIDE SEQUENCE [LARGE SCALE GENOMIC DNA]</scope>
    <source>
        <strain evidence="21 22">CBS 40295</strain>
    </source>
</reference>
<evidence type="ECO:0000259" key="17">
    <source>
        <dbReference type="PROSITE" id="PS50172"/>
    </source>
</evidence>
<dbReference type="GO" id="GO:0005730">
    <property type="term" value="C:nucleolus"/>
    <property type="evidence" value="ECO:0007669"/>
    <property type="project" value="TreeGrafter"/>
</dbReference>
<dbReference type="FunFam" id="2.20.140.10:FF:000001">
    <property type="entry name" value="Poly [ADP-ribose] polymerase"/>
    <property type="match status" value="1"/>
</dbReference>
<evidence type="ECO:0000256" key="12">
    <source>
        <dbReference type="ARBA" id="ARBA00023242"/>
    </source>
</evidence>
<evidence type="ECO:0000256" key="13">
    <source>
        <dbReference type="ARBA" id="ARBA00024347"/>
    </source>
</evidence>
<dbReference type="InterPro" id="IPR036616">
    <property type="entry name" value="Poly(ADP-ribose)pol_reg_dom_sf"/>
</dbReference>
<dbReference type="SMART" id="SM00773">
    <property type="entry name" value="WGR"/>
    <property type="match status" value="1"/>
</dbReference>
<gene>
    <name evidence="21" type="ORF">PV10_05818</name>
</gene>
<dbReference type="CDD" id="cd07997">
    <property type="entry name" value="WGR_PARP"/>
    <property type="match status" value="1"/>
</dbReference>
<dbReference type="SUPFAM" id="SSF56399">
    <property type="entry name" value="ADP-ribosylation"/>
    <property type="match status" value="1"/>
</dbReference>
<keyword evidence="5" id="KW-0479">Metal-binding</keyword>
<evidence type="ECO:0000256" key="5">
    <source>
        <dbReference type="ARBA" id="ARBA00022723"/>
    </source>
</evidence>
<dbReference type="GeneID" id="27323663"/>
<keyword evidence="2 15" id="KW-0328">Glycosyltransferase</keyword>
<dbReference type="GO" id="GO:0003950">
    <property type="term" value="F:NAD+ poly-ADP-ribosyltransferase activity"/>
    <property type="evidence" value="ECO:0007669"/>
    <property type="project" value="UniProtKB-UniRule"/>
</dbReference>
<evidence type="ECO:0000256" key="3">
    <source>
        <dbReference type="ARBA" id="ARBA00022679"/>
    </source>
</evidence>
<comment type="subcellular location">
    <subcellularLocation>
        <location evidence="1">Nucleus</location>
    </subcellularLocation>
</comment>
<evidence type="ECO:0000259" key="18">
    <source>
        <dbReference type="PROSITE" id="PS51059"/>
    </source>
</evidence>
<name>A0A0D1ZWR6_EXOME</name>
<dbReference type="Gene3D" id="2.20.140.10">
    <property type="entry name" value="WGR domain"/>
    <property type="match status" value="1"/>
</dbReference>
<dbReference type="PROSITE" id="PS51059">
    <property type="entry name" value="PARP_CATALYTIC"/>
    <property type="match status" value="1"/>
</dbReference>
<evidence type="ECO:0000256" key="7">
    <source>
        <dbReference type="ARBA" id="ARBA00022765"/>
    </source>
</evidence>
<dbReference type="PROSITE" id="PS51977">
    <property type="entry name" value="WGR"/>
    <property type="match status" value="1"/>
</dbReference>
<dbReference type="HOGENOM" id="CLU_004841_2_0_1"/>
<dbReference type="GO" id="GO:0008270">
    <property type="term" value="F:zinc ion binding"/>
    <property type="evidence" value="ECO:0007669"/>
    <property type="project" value="UniProtKB-KW"/>
</dbReference>
<feature type="region of interest" description="Disordered" evidence="16">
    <location>
        <begin position="120"/>
        <end position="187"/>
    </location>
</feature>